<evidence type="ECO:0000313" key="3">
    <source>
        <dbReference type="EMBL" id="PWN44055.1"/>
    </source>
</evidence>
<dbReference type="GeneID" id="37037854"/>
<dbReference type="EMBL" id="KZ819364">
    <property type="protein sequence ID" value="PWN44055.1"/>
    <property type="molecule type" value="Genomic_DNA"/>
</dbReference>
<feature type="compositionally biased region" description="Basic and acidic residues" evidence="1">
    <location>
        <begin position="357"/>
        <end position="382"/>
    </location>
</feature>
<dbReference type="InParanoid" id="A0A316W8N2"/>
<organism evidence="3 4">
    <name type="scientific">Ceraceosorus guamensis</name>
    <dbReference type="NCBI Taxonomy" id="1522189"/>
    <lineage>
        <taxon>Eukaryota</taxon>
        <taxon>Fungi</taxon>
        <taxon>Dikarya</taxon>
        <taxon>Basidiomycota</taxon>
        <taxon>Ustilaginomycotina</taxon>
        <taxon>Exobasidiomycetes</taxon>
        <taxon>Ceraceosorales</taxon>
        <taxon>Ceraceosoraceae</taxon>
        <taxon>Ceraceosorus</taxon>
    </lineage>
</organism>
<feature type="compositionally biased region" description="Basic and acidic residues" evidence="1">
    <location>
        <begin position="456"/>
        <end position="466"/>
    </location>
</feature>
<evidence type="ECO:0000256" key="2">
    <source>
        <dbReference type="SAM" id="Phobius"/>
    </source>
</evidence>
<dbReference type="AlphaFoldDB" id="A0A316W8N2"/>
<gene>
    <name evidence="3" type="ORF">IE81DRAFT_345997</name>
</gene>
<proteinExistence type="predicted"/>
<feature type="compositionally biased region" description="Basic and acidic residues" evidence="1">
    <location>
        <begin position="436"/>
        <end position="447"/>
    </location>
</feature>
<feature type="region of interest" description="Disordered" evidence="1">
    <location>
        <begin position="187"/>
        <end position="212"/>
    </location>
</feature>
<evidence type="ECO:0000313" key="4">
    <source>
        <dbReference type="Proteomes" id="UP000245783"/>
    </source>
</evidence>
<feature type="compositionally biased region" description="Gly residues" evidence="1">
    <location>
        <begin position="533"/>
        <end position="562"/>
    </location>
</feature>
<feature type="compositionally biased region" description="Basic and acidic residues" evidence="1">
    <location>
        <begin position="268"/>
        <end position="277"/>
    </location>
</feature>
<dbReference type="RefSeq" id="XP_025371215.1">
    <property type="nucleotide sequence ID" value="XM_025515984.1"/>
</dbReference>
<feature type="region of interest" description="Disordered" evidence="1">
    <location>
        <begin position="310"/>
        <end position="569"/>
    </location>
</feature>
<keyword evidence="4" id="KW-1185">Reference proteome</keyword>
<reference evidence="3 4" key="1">
    <citation type="journal article" date="2018" name="Mol. Biol. Evol.">
        <title>Broad Genomic Sampling Reveals a Smut Pathogenic Ancestry of the Fungal Clade Ustilaginomycotina.</title>
        <authorList>
            <person name="Kijpornyongpan T."/>
            <person name="Mondo S.J."/>
            <person name="Barry K."/>
            <person name="Sandor L."/>
            <person name="Lee J."/>
            <person name="Lipzen A."/>
            <person name="Pangilinan J."/>
            <person name="LaButti K."/>
            <person name="Hainaut M."/>
            <person name="Henrissat B."/>
            <person name="Grigoriev I.V."/>
            <person name="Spatafora J.W."/>
            <person name="Aime M.C."/>
        </authorList>
    </citation>
    <scope>NUCLEOTIDE SEQUENCE [LARGE SCALE GENOMIC DNA]</scope>
    <source>
        <strain evidence="3 4">MCA 4658</strain>
    </source>
</reference>
<feature type="region of interest" description="Disordered" evidence="1">
    <location>
        <begin position="120"/>
        <end position="152"/>
    </location>
</feature>
<dbReference type="Proteomes" id="UP000245783">
    <property type="component" value="Unassembled WGS sequence"/>
</dbReference>
<evidence type="ECO:0000256" key="1">
    <source>
        <dbReference type="SAM" id="MobiDB-lite"/>
    </source>
</evidence>
<sequence length="569" mass="60928">MAAIAPPWQGREQMFKRRPSSRTSQLLILHSHTIYLTFIGFFNRLEIKVRQSISGERYLDRTSSQQPVASSVPSYFRHPMTIGFGVRRCIMKPEGVLFSFVVLALALAVASVHAQPVRLARTKRDDGASAGNGGGASKPYEPPPGSNSRRDHDDNYLVALRQRSSVADGADRPLVIPVLDRSETSTIITRREQAATEPVEPPKSLDRRDRGGRGVADLHLRFTTDVSLNDRKLDQQHIVVRGDGRSATARPGTGVSVPGTRGTGTKPDPNKDPENPGRRRRAPLSISADQLEVRTHAISSWLRPRSDALELRGESGKAPSPKPSPADPPKPGHPEAPSPGGPGRRRRASLSISADQLEVRTHANSDWLSRGDDVVEQRDGGGKEPGPGASTDPGEPGESADPGDPGDRGRRRRASLPISPYQLEVRARSTSNWLRPRSDALELRGDSGKAPSPKPRPGDPDKPDPGHHRRASLPIGADRLAVRTHANPGEAPSGFGPEPRAGHRRDTGSHATTILPRHFHLGRRDEEQNGESGNEGAGGGSEKGTGEKAAGGPGKGASGKGSSGPKPPP</sequence>
<feature type="transmembrane region" description="Helical" evidence="2">
    <location>
        <begin position="24"/>
        <end position="42"/>
    </location>
</feature>
<feature type="region of interest" description="Disordered" evidence="1">
    <location>
        <begin position="239"/>
        <end position="290"/>
    </location>
</feature>
<feature type="compositionally biased region" description="Pro residues" evidence="1">
    <location>
        <begin position="320"/>
        <end position="340"/>
    </location>
</feature>
<dbReference type="OrthoDB" id="10579826at2759"/>
<accession>A0A316W8N2</accession>
<feature type="transmembrane region" description="Helical" evidence="2">
    <location>
        <begin position="96"/>
        <end position="114"/>
    </location>
</feature>
<keyword evidence="2" id="KW-1133">Transmembrane helix</keyword>
<feature type="compositionally biased region" description="Basic and acidic residues" evidence="1">
    <location>
        <begin position="203"/>
        <end position="212"/>
    </location>
</feature>
<name>A0A316W8N2_9BASI</name>
<keyword evidence="2" id="KW-0812">Transmembrane</keyword>
<keyword evidence="2" id="KW-0472">Membrane</keyword>
<protein>
    <submittedName>
        <fullName evidence="3">Uncharacterized protein</fullName>
    </submittedName>
</protein>